<dbReference type="SUPFAM" id="SSF53335">
    <property type="entry name" value="S-adenosyl-L-methionine-dependent methyltransferases"/>
    <property type="match status" value="1"/>
</dbReference>
<dbReference type="InterPro" id="IPR029063">
    <property type="entry name" value="SAM-dependent_MTases_sf"/>
</dbReference>
<name>A0A4P6EWF5_9BACL</name>
<dbReference type="RefSeq" id="WP_129439254.1">
    <property type="nucleotide sequence ID" value="NZ_CP035492.1"/>
</dbReference>
<dbReference type="OrthoDB" id="1653798at2"/>
<dbReference type="Pfam" id="PF04445">
    <property type="entry name" value="SAM_MT"/>
    <property type="match status" value="1"/>
</dbReference>
<sequence>MIVTTTDRPKPEMYAKAQLLSKELDIPFVPRRNRTLGKLAEQQRDERLLVVTDRELRYYYAGPQAPPLYFHPSMAYVRVKRLRAGEKDPLITISRCESGDKVLDCTAGLAADSLVFSYAVGTEGAVTALESEEALYVVVRDGLASYESSLPDVDEAMRRIRMVNTGHLSYLCSLPDNSVDIVYFDPMFREPIHESSALQPLRGLANVGALAEEAVAEAKRVARKTVVMKEHRDSGEFERLGFEKKHANTSKIAYGVIDVDSNK</sequence>
<dbReference type="InterPro" id="IPR007536">
    <property type="entry name" value="16SrRNA_methylTrfase_J"/>
</dbReference>
<reference evidence="1 2" key="1">
    <citation type="submission" date="2019-01" db="EMBL/GenBank/DDBJ databases">
        <title>Genome sequencing of strain FW100M-2.</title>
        <authorList>
            <person name="Heo J."/>
            <person name="Kim S.-J."/>
            <person name="Kim J.-S."/>
            <person name="Hong S.-B."/>
            <person name="Kwon S.-W."/>
        </authorList>
    </citation>
    <scope>NUCLEOTIDE SEQUENCE [LARGE SCALE GENOMIC DNA]</scope>
    <source>
        <strain evidence="1 2">FW100M-2</strain>
    </source>
</reference>
<dbReference type="Gene3D" id="3.40.50.150">
    <property type="entry name" value="Vaccinia Virus protein VP39"/>
    <property type="match status" value="1"/>
</dbReference>
<dbReference type="EMBL" id="CP035492">
    <property type="protein sequence ID" value="QAY66059.1"/>
    <property type="molecule type" value="Genomic_DNA"/>
</dbReference>
<organism evidence="1 2">
    <name type="scientific">Paenibacillus protaetiae</name>
    <dbReference type="NCBI Taxonomy" id="2509456"/>
    <lineage>
        <taxon>Bacteria</taxon>
        <taxon>Bacillati</taxon>
        <taxon>Bacillota</taxon>
        <taxon>Bacilli</taxon>
        <taxon>Bacillales</taxon>
        <taxon>Paenibacillaceae</taxon>
        <taxon>Paenibacillus</taxon>
    </lineage>
</organism>
<keyword evidence="1" id="KW-0489">Methyltransferase</keyword>
<evidence type="ECO:0000313" key="2">
    <source>
        <dbReference type="Proteomes" id="UP000293568"/>
    </source>
</evidence>
<dbReference type="PANTHER" id="PTHR36112">
    <property type="entry name" value="RIBOSOMAL RNA SMALL SUBUNIT METHYLTRANSFERASE J"/>
    <property type="match status" value="1"/>
</dbReference>
<keyword evidence="1" id="KW-0808">Transferase</keyword>
<proteinExistence type="predicted"/>
<dbReference type="KEGG" id="pprt:ET464_06315"/>
<protein>
    <submittedName>
        <fullName evidence="1">SAM-dependent methyltransferase</fullName>
    </submittedName>
</protein>
<keyword evidence="2" id="KW-1185">Reference proteome</keyword>
<gene>
    <name evidence="1" type="ORF">ET464_06315</name>
</gene>
<dbReference type="GO" id="GO:0008990">
    <property type="term" value="F:rRNA (guanine-N2-)-methyltransferase activity"/>
    <property type="evidence" value="ECO:0007669"/>
    <property type="project" value="InterPro"/>
</dbReference>
<evidence type="ECO:0000313" key="1">
    <source>
        <dbReference type="EMBL" id="QAY66059.1"/>
    </source>
</evidence>
<dbReference type="Proteomes" id="UP000293568">
    <property type="component" value="Chromosome"/>
</dbReference>
<dbReference type="PANTHER" id="PTHR36112:SF1">
    <property type="entry name" value="RIBOSOMAL RNA SMALL SUBUNIT METHYLTRANSFERASE J"/>
    <property type="match status" value="1"/>
</dbReference>
<accession>A0A4P6EWF5</accession>
<dbReference type="AlphaFoldDB" id="A0A4P6EWF5"/>